<dbReference type="RefSeq" id="WP_092560812.1">
    <property type="nucleotide sequence ID" value="NZ_FOYZ01000008.1"/>
</dbReference>
<sequence>MKKKNVEGAAWINVAAVILLVSMTVISFFVIGKVTEKYGTHNSNYVVMNQDVEQTIELDNNNDMEYAISAYTKIEDTSDGSRNDSTSVNGD</sequence>
<dbReference type="EMBL" id="FOYZ01000008">
    <property type="protein sequence ID" value="SFR87260.1"/>
    <property type="molecule type" value="Genomic_DNA"/>
</dbReference>
<keyword evidence="3" id="KW-1185">Reference proteome</keyword>
<organism evidence="2 3">
    <name type="scientific">Anaeromicropila populeti</name>
    <dbReference type="NCBI Taxonomy" id="37658"/>
    <lineage>
        <taxon>Bacteria</taxon>
        <taxon>Bacillati</taxon>
        <taxon>Bacillota</taxon>
        <taxon>Clostridia</taxon>
        <taxon>Lachnospirales</taxon>
        <taxon>Lachnospiraceae</taxon>
        <taxon>Anaeromicropila</taxon>
    </lineage>
</organism>
<accession>A0A1I6K8R6</accession>
<gene>
    <name evidence="2" type="ORF">SAMN05661086_02260</name>
</gene>
<dbReference type="STRING" id="37658.SAMN05661086_02260"/>
<proteinExistence type="predicted"/>
<protein>
    <submittedName>
        <fullName evidence="2">Uncharacterized protein</fullName>
    </submittedName>
</protein>
<evidence type="ECO:0000313" key="3">
    <source>
        <dbReference type="Proteomes" id="UP000199659"/>
    </source>
</evidence>
<dbReference type="AlphaFoldDB" id="A0A1I6K8R6"/>
<keyword evidence="1" id="KW-0472">Membrane</keyword>
<evidence type="ECO:0000313" key="2">
    <source>
        <dbReference type="EMBL" id="SFR87260.1"/>
    </source>
</evidence>
<feature type="transmembrane region" description="Helical" evidence="1">
    <location>
        <begin position="12"/>
        <end position="31"/>
    </location>
</feature>
<dbReference type="Proteomes" id="UP000199659">
    <property type="component" value="Unassembled WGS sequence"/>
</dbReference>
<keyword evidence="1" id="KW-0812">Transmembrane</keyword>
<keyword evidence="1" id="KW-1133">Transmembrane helix</keyword>
<name>A0A1I6K8R6_9FIRM</name>
<reference evidence="2 3" key="1">
    <citation type="submission" date="2016-10" db="EMBL/GenBank/DDBJ databases">
        <authorList>
            <person name="de Groot N.N."/>
        </authorList>
    </citation>
    <scope>NUCLEOTIDE SEQUENCE [LARGE SCALE GENOMIC DNA]</scope>
    <source>
        <strain evidence="2 3">743A</strain>
    </source>
</reference>
<evidence type="ECO:0000256" key="1">
    <source>
        <dbReference type="SAM" id="Phobius"/>
    </source>
</evidence>